<reference evidence="7" key="1">
    <citation type="journal article" date="2014" name="Nucleic Acids Res.">
        <title>The evolutionary dynamics of variant antigen genes in Babesia reveal a history of genomic innovation underlying host-parasite interaction.</title>
        <authorList>
            <person name="Jackson A.P."/>
            <person name="Otto T.D."/>
            <person name="Darby A."/>
            <person name="Ramaprasad A."/>
            <person name="Xia D."/>
            <person name="Echaide I.E."/>
            <person name="Farber M."/>
            <person name="Gahlot S."/>
            <person name="Gamble J."/>
            <person name="Gupta D."/>
            <person name="Gupta Y."/>
            <person name="Jackson L."/>
            <person name="Malandrin L."/>
            <person name="Malas T.B."/>
            <person name="Moussa E."/>
            <person name="Nair M."/>
            <person name="Reid A.J."/>
            <person name="Sanders M."/>
            <person name="Sharma J."/>
            <person name="Tracey A."/>
            <person name="Quail M.A."/>
            <person name="Weir W."/>
            <person name="Wastling J.M."/>
            <person name="Hall N."/>
            <person name="Willadsen P."/>
            <person name="Lingelbach K."/>
            <person name="Shiels B."/>
            <person name="Tait A."/>
            <person name="Berriman M."/>
            <person name="Allred D.R."/>
            <person name="Pain A."/>
        </authorList>
    </citation>
    <scope>NUCLEOTIDE SEQUENCE</scope>
    <source>
        <strain evidence="7">1802A</strain>
    </source>
</reference>
<dbReference type="EMBL" id="JAHBMH010000073">
    <property type="protein sequence ID" value="KAK1933204.1"/>
    <property type="molecule type" value="Genomic_DNA"/>
</dbReference>
<evidence type="ECO:0000313" key="7">
    <source>
        <dbReference type="EMBL" id="KAK1933204.1"/>
    </source>
</evidence>
<dbReference type="GO" id="GO:0035299">
    <property type="term" value="F:inositol-1,3,4,5,6-pentakisphosphate 2-kinase activity"/>
    <property type="evidence" value="ECO:0007669"/>
    <property type="project" value="UniProtKB-EC"/>
</dbReference>
<keyword evidence="8" id="KW-1185">Reference proteome</keyword>
<dbReference type="PANTHER" id="PTHR14456">
    <property type="entry name" value="INOSITOL POLYPHOSPHATE KINASE 1"/>
    <property type="match status" value="1"/>
</dbReference>
<evidence type="ECO:0000313" key="8">
    <source>
        <dbReference type="Proteomes" id="UP001195914"/>
    </source>
</evidence>
<comment type="function">
    <text evidence="6">Phosphorylates Ins(1,3,4,5,6)P5 at position 2 to form Ins(1,2,3,4,5,6)P6 (InsP6 or phytate).</text>
</comment>
<evidence type="ECO:0000256" key="4">
    <source>
        <dbReference type="ARBA" id="ARBA00022777"/>
    </source>
</evidence>
<reference evidence="7" key="2">
    <citation type="submission" date="2021-05" db="EMBL/GenBank/DDBJ databases">
        <authorList>
            <person name="Pain A."/>
        </authorList>
    </citation>
    <scope>NUCLEOTIDE SEQUENCE</scope>
    <source>
        <strain evidence="7">1802A</strain>
    </source>
</reference>
<dbReference type="PANTHER" id="PTHR14456:SF2">
    <property type="entry name" value="INOSITOL-PENTAKISPHOSPHATE 2-KINASE"/>
    <property type="match status" value="1"/>
</dbReference>
<dbReference type="AlphaFoldDB" id="A0AAD9LF63"/>
<comment type="catalytic activity">
    <reaction evidence="6">
        <text>1D-myo-inositol 1,3,4,5,6-pentakisphosphate + ATP = 1D-myo-inositol hexakisphosphate + ADP + H(+)</text>
        <dbReference type="Rhea" id="RHEA:20313"/>
        <dbReference type="ChEBI" id="CHEBI:15378"/>
        <dbReference type="ChEBI" id="CHEBI:30616"/>
        <dbReference type="ChEBI" id="CHEBI:57733"/>
        <dbReference type="ChEBI" id="CHEBI:58130"/>
        <dbReference type="ChEBI" id="CHEBI:456216"/>
        <dbReference type="EC" id="2.7.1.158"/>
    </reaction>
</comment>
<evidence type="ECO:0000256" key="2">
    <source>
        <dbReference type="ARBA" id="ARBA00022679"/>
    </source>
</evidence>
<dbReference type="Pfam" id="PF06090">
    <property type="entry name" value="Ins_P5_2-kin"/>
    <property type="match status" value="1"/>
</dbReference>
<evidence type="ECO:0000256" key="3">
    <source>
        <dbReference type="ARBA" id="ARBA00022741"/>
    </source>
</evidence>
<dbReference type="EC" id="2.7.1.158" evidence="1 6"/>
<evidence type="ECO:0000256" key="1">
    <source>
        <dbReference type="ARBA" id="ARBA00012023"/>
    </source>
</evidence>
<comment type="domain">
    <text evidence="6">The EXKPK motif is conserved in inositol-pentakisphosphate 2-kinases of both family 1 and 2.</text>
</comment>
<accession>A0AAD9LF63</accession>
<name>A0AAD9LF63_BABDI</name>
<gene>
    <name evidence="7" type="ORF">X943_002668</name>
</gene>
<organism evidence="7 8">
    <name type="scientific">Babesia divergens</name>
    <dbReference type="NCBI Taxonomy" id="32595"/>
    <lineage>
        <taxon>Eukaryota</taxon>
        <taxon>Sar</taxon>
        <taxon>Alveolata</taxon>
        <taxon>Apicomplexa</taxon>
        <taxon>Aconoidasida</taxon>
        <taxon>Piroplasmida</taxon>
        <taxon>Babesiidae</taxon>
        <taxon>Babesia</taxon>
    </lineage>
</organism>
<keyword evidence="3 6" id="KW-0547">Nucleotide-binding</keyword>
<evidence type="ECO:0000256" key="6">
    <source>
        <dbReference type="RuleBase" id="RU364126"/>
    </source>
</evidence>
<dbReference type="GO" id="GO:0032958">
    <property type="term" value="P:inositol phosphate biosynthetic process"/>
    <property type="evidence" value="ECO:0007669"/>
    <property type="project" value="TreeGrafter"/>
</dbReference>
<dbReference type="InterPro" id="IPR009286">
    <property type="entry name" value="Ins_P5_2-kin"/>
</dbReference>
<dbReference type="GO" id="GO:0005634">
    <property type="term" value="C:nucleus"/>
    <property type="evidence" value="ECO:0007669"/>
    <property type="project" value="TreeGrafter"/>
</dbReference>
<keyword evidence="2 6" id="KW-0808">Transferase</keyword>
<dbReference type="GO" id="GO:0005524">
    <property type="term" value="F:ATP binding"/>
    <property type="evidence" value="ECO:0007669"/>
    <property type="project" value="UniProtKB-KW"/>
</dbReference>
<dbReference type="Proteomes" id="UP001195914">
    <property type="component" value="Unassembled WGS sequence"/>
</dbReference>
<sequence>MLYHDEFCMFMQEGSRNNGDSCTPKRICCVIDRQVAKKLRNHLSKLLDCKHNSDYPYHTSIHADNAHSCASTARGKLFHNGVVYKKRIYHVEEVALQTSIDVNPRSIRILNHVRNLYDPQKHELAILEEDMFNLAVCVALGRTLLQNGMQKYRNISVELKPKCGLLNFSGMPSLFQMSQPYKSRIRYRNIISTGELPESIRVHEDIDSVKVSKYSPIKFFSMRLEGVKKELWHLSQVPQNNMRIFIDNVEVDPALLCHDAVAMETIAHCLVENRRIVAKILRIQALASGQQIVAHMVYYLSRLVTRFSGIRKMEPNTKQCKLKISSIAWNLLQTSRDVLQLTLCDYSDPYEIQRMFNLIGRRWICTLSNMLENILETSGMTFYTTRKNLSVNRITANRENHDKSLHAYNPICIAKRELAMYAQGQLFHCERSDDEAIQLVMYDKLERMLETIERSCYQESAISRLHGGKILRGKLKYGTTNGSIRSRSTNLGCRSHNDRIKRQQSHILRSCNRWIELYLGGRTAMDLSIVLNVLFQDAQRKGEKGPNFFRFSLIDLDLKPAHRIPRWKDDVMFVIQEQKIKVEHNNSI</sequence>
<comment type="caution">
    <text evidence="7">The sequence shown here is derived from an EMBL/GenBank/DDBJ whole genome shotgun (WGS) entry which is preliminary data.</text>
</comment>
<evidence type="ECO:0000256" key="5">
    <source>
        <dbReference type="ARBA" id="ARBA00022840"/>
    </source>
</evidence>
<keyword evidence="4 6" id="KW-0418">Kinase</keyword>
<proteinExistence type="predicted"/>
<keyword evidence="5 6" id="KW-0067">ATP-binding</keyword>
<protein>
    <recommendedName>
        <fullName evidence="1 6">Inositol-pentakisphosphate 2-kinase</fullName>
        <ecNumber evidence="1 6">2.7.1.158</ecNumber>
    </recommendedName>
</protein>